<reference evidence="4" key="1">
    <citation type="journal article" date="2019" name="Int. J. Syst. Evol. Microbiol.">
        <title>The Global Catalogue of Microorganisms (GCM) 10K type strain sequencing project: providing services to taxonomists for standard genome sequencing and annotation.</title>
        <authorList>
            <consortium name="The Broad Institute Genomics Platform"/>
            <consortium name="The Broad Institute Genome Sequencing Center for Infectious Disease"/>
            <person name="Wu L."/>
            <person name="Ma J."/>
        </authorList>
    </citation>
    <scope>NUCLEOTIDE SEQUENCE [LARGE SCALE GENOMIC DNA]</scope>
    <source>
        <strain evidence="4">CCUG 49560</strain>
    </source>
</reference>
<feature type="domain" description="AMP-dependent synthetase/ligase" evidence="2">
    <location>
        <begin position="34"/>
        <end position="119"/>
    </location>
</feature>
<dbReference type="PANTHER" id="PTHR45527:SF1">
    <property type="entry name" value="FATTY ACID SYNTHASE"/>
    <property type="match status" value="1"/>
</dbReference>
<evidence type="ECO:0000313" key="4">
    <source>
        <dbReference type="Proteomes" id="UP001595891"/>
    </source>
</evidence>
<dbReference type="PANTHER" id="PTHR45527">
    <property type="entry name" value="NONRIBOSOMAL PEPTIDE SYNTHETASE"/>
    <property type="match status" value="1"/>
</dbReference>
<name>A0ABV9EQU6_9ACTN</name>
<dbReference type="SUPFAM" id="SSF56801">
    <property type="entry name" value="Acetyl-CoA synthetase-like"/>
    <property type="match status" value="1"/>
</dbReference>
<evidence type="ECO:0000313" key="3">
    <source>
        <dbReference type="EMBL" id="MFC4592052.1"/>
    </source>
</evidence>
<organism evidence="3 4">
    <name type="scientific">Sphaerisporangium corydalis</name>
    <dbReference type="NCBI Taxonomy" id="1441875"/>
    <lineage>
        <taxon>Bacteria</taxon>
        <taxon>Bacillati</taxon>
        <taxon>Actinomycetota</taxon>
        <taxon>Actinomycetes</taxon>
        <taxon>Streptosporangiales</taxon>
        <taxon>Streptosporangiaceae</taxon>
        <taxon>Sphaerisporangium</taxon>
    </lineage>
</organism>
<dbReference type="InterPro" id="IPR000873">
    <property type="entry name" value="AMP-dep_synth/lig_dom"/>
</dbReference>
<feature type="region of interest" description="Disordered" evidence="1">
    <location>
        <begin position="1"/>
        <end position="22"/>
    </location>
</feature>
<gene>
    <name evidence="3" type="ORF">ACFO8L_38605</name>
</gene>
<proteinExistence type="predicted"/>
<evidence type="ECO:0000256" key="1">
    <source>
        <dbReference type="SAM" id="MobiDB-lite"/>
    </source>
</evidence>
<sequence length="119" mass="12789">MNDAPRTADHPAPTRTGTPHEPVAERATLHGLVAEQAGKSPSAVAVSGDDGHLTYTQLDTQANQIAHLLQDRGVRQEHLVGVCLPRTTHLPTTLLAILKTGAAYLPLDPDYPPARLQYM</sequence>
<dbReference type="Proteomes" id="UP001595891">
    <property type="component" value="Unassembled WGS sequence"/>
</dbReference>
<feature type="non-terminal residue" evidence="3">
    <location>
        <position position="119"/>
    </location>
</feature>
<dbReference type="EMBL" id="JBHSFN010000040">
    <property type="protein sequence ID" value="MFC4592052.1"/>
    <property type="molecule type" value="Genomic_DNA"/>
</dbReference>
<evidence type="ECO:0000259" key="2">
    <source>
        <dbReference type="Pfam" id="PF00501"/>
    </source>
</evidence>
<dbReference type="RefSeq" id="WP_262846597.1">
    <property type="nucleotide sequence ID" value="NZ_JANZYP010000048.1"/>
</dbReference>
<comment type="caution">
    <text evidence="3">The sequence shown here is derived from an EMBL/GenBank/DDBJ whole genome shotgun (WGS) entry which is preliminary data.</text>
</comment>
<dbReference type="Pfam" id="PF00501">
    <property type="entry name" value="AMP-binding"/>
    <property type="match status" value="1"/>
</dbReference>
<protein>
    <submittedName>
        <fullName evidence="3">AMP-binding protein</fullName>
    </submittedName>
</protein>
<dbReference type="InterPro" id="IPR042099">
    <property type="entry name" value="ANL_N_sf"/>
</dbReference>
<dbReference type="Gene3D" id="3.40.50.12780">
    <property type="entry name" value="N-terminal domain of ligase-like"/>
    <property type="match status" value="1"/>
</dbReference>
<accession>A0ABV9EQU6</accession>
<keyword evidence="4" id="KW-1185">Reference proteome</keyword>